<dbReference type="Gene3D" id="2.130.10.10">
    <property type="entry name" value="YVTN repeat-like/Quinoprotein amine dehydrogenase"/>
    <property type="match status" value="1"/>
</dbReference>
<dbReference type="Proteomes" id="UP000770661">
    <property type="component" value="Unassembled WGS sequence"/>
</dbReference>
<dbReference type="OrthoDB" id="341578at2759"/>
<dbReference type="GO" id="GO:0016301">
    <property type="term" value="F:kinase activity"/>
    <property type="evidence" value="ECO:0007669"/>
    <property type="project" value="UniProtKB-KW"/>
</dbReference>
<organism evidence="2 3">
    <name type="scientific">Chionoecetes opilio</name>
    <name type="common">Atlantic snow crab</name>
    <name type="synonym">Cancer opilio</name>
    <dbReference type="NCBI Taxonomy" id="41210"/>
    <lineage>
        <taxon>Eukaryota</taxon>
        <taxon>Metazoa</taxon>
        <taxon>Ecdysozoa</taxon>
        <taxon>Arthropoda</taxon>
        <taxon>Crustacea</taxon>
        <taxon>Multicrustacea</taxon>
        <taxon>Malacostraca</taxon>
        <taxon>Eumalacostraca</taxon>
        <taxon>Eucarida</taxon>
        <taxon>Decapoda</taxon>
        <taxon>Pleocyemata</taxon>
        <taxon>Brachyura</taxon>
        <taxon>Eubrachyura</taxon>
        <taxon>Majoidea</taxon>
        <taxon>Majidae</taxon>
        <taxon>Chionoecetes</taxon>
    </lineage>
</organism>
<evidence type="ECO:0000256" key="1">
    <source>
        <dbReference type="SAM" id="SignalP"/>
    </source>
</evidence>
<dbReference type="SUPFAM" id="SSF50998">
    <property type="entry name" value="Quinoprotein alcohol dehydrogenase-like"/>
    <property type="match status" value="1"/>
</dbReference>
<dbReference type="EMBL" id="JACEEZ010000827">
    <property type="protein sequence ID" value="KAG0729798.1"/>
    <property type="molecule type" value="Genomic_DNA"/>
</dbReference>
<feature type="signal peptide" evidence="1">
    <location>
        <begin position="1"/>
        <end position="29"/>
    </location>
</feature>
<dbReference type="SMART" id="SM00564">
    <property type="entry name" value="PQQ"/>
    <property type="match status" value="1"/>
</dbReference>
<dbReference type="InterPro" id="IPR018391">
    <property type="entry name" value="PQQ_b-propeller_rpt"/>
</dbReference>
<evidence type="ECO:0000313" key="3">
    <source>
        <dbReference type="Proteomes" id="UP000770661"/>
    </source>
</evidence>
<keyword evidence="2" id="KW-0396">Initiation factor</keyword>
<keyword evidence="2" id="KW-0648">Protein biosynthesis</keyword>
<name>A0A8J5CRF9_CHIOP</name>
<sequence length="224" mass="25330">MSQWRLYTIRLLVAVFLLLLVLFLSHIEAQRSEEIDNYYTFEEEKIEKPQLPYLCDLENVDDSQVNVYEGHGLRRLHDYVDDEVLAVDVDVEEENEEEVYEEFYQGHGFSLPHCPQNLPEDADDRALVLVSTLDGHITALDLASGAVLWSHETGDGTNSRPLLSSSMSKLEVTSRGEWVRLIPSLDGGLFRFDGEGVEPLPVTADTLLHSSFKFNPDTIFTGIA</sequence>
<dbReference type="InterPro" id="IPR011047">
    <property type="entry name" value="Quinoprotein_ADH-like_sf"/>
</dbReference>
<dbReference type="GO" id="GO:0003743">
    <property type="term" value="F:translation initiation factor activity"/>
    <property type="evidence" value="ECO:0007669"/>
    <property type="project" value="UniProtKB-KW"/>
</dbReference>
<keyword evidence="1" id="KW-0732">Signal</keyword>
<keyword evidence="3" id="KW-1185">Reference proteome</keyword>
<dbReference type="AlphaFoldDB" id="A0A8J5CRF9"/>
<proteinExistence type="predicted"/>
<reference evidence="2" key="1">
    <citation type="submission" date="2020-07" db="EMBL/GenBank/DDBJ databases">
        <title>The High-quality genome of the commercially important snow crab, Chionoecetes opilio.</title>
        <authorList>
            <person name="Jeong J.-H."/>
            <person name="Ryu S."/>
        </authorList>
    </citation>
    <scope>NUCLEOTIDE SEQUENCE</scope>
    <source>
        <strain evidence="2">MADBK_172401_WGS</strain>
        <tissue evidence="2">Digestive gland</tissue>
    </source>
</reference>
<gene>
    <name evidence="2" type="primary">PEK_0</name>
    <name evidence="2" type="ORF">GWK47_029610</name>
</gene>
<protein>
    <submittedName>
        <fullName evidence="2">Eukaryotic translation initiation factor 2-alpha kinase</fullName>
    </submittedName>
</protein>
<feature type="chain" id="PRO_5035149333" evidence="1">
    <location>
        <begin position="30"/>
        <end position="224"/>
    </location>
</feature>
<dbReference type="InterPro" id="IPR015943">
    <property type="entry name" value="WD40/YVTN_repeat-like_dom_sf"/>
</dbReference>
<keyword evidence="2" id="KW-0808">Transferase</keyword>
<evidence type="ECO:0000313" key="2">
    <source>
        <dbReference type="EMBL" id="KAG0729798.1"/>
    </source>
</evidence>
<keyword evidence="2" id="KW-0418">Kinase</keyword>
<comment type="caution">
    <text evidence="2">The sequence shown here is derived from an EMBL/GenBank/DDBJ whole genome shotgun (WGS) entry which is preliminary data.</text>
</comment>
<accession>A0A8J5CRF9</accession>